<name>A0A8S1J1P5_9CHLO</name>
<gene>
    <name evidence="2" type="ORF">OSTQU699_LOCUS5442</name>
</gene>
<keyword evidence="3" id="KW-1185">Reference proteome</keyword>
<feature type="chain" id="PRO_5035914387" description="Secreted protein" evidence="1">
    <location>
        <begin position="20"/>
        <end position="159"/>
    </location>
</feature>
<proteinExistence type="predicted"/>
<dbReference type="Proteomes" id="UP000708148">
    <property type="component" value="Unassembled WGS sequence"/>
</dbReference>
<protein>
    <recommendedName>
        <fullName evidence="4">Secreted protein</fullName>
    </recommendedName>
</protein>
<feature type="signal peptide" evidence="1">
    <location>
        <begin position="1"/>
        <end position="19"/>
    </location>
</feature>
<dbReference type="AlphaFoldDB" id="A0A8S1J1P5"/>
<evidence type="ECO:0000256" key="1">
    <source>
        <dbReference type="SAM" id="SignalP"/>
    </source>
</evidence>
<evidence type="ECO:0000313" key="3">
    <source>
        <dbReference type="Proteomes" id="UP000708148"/>
    </source>
</evidence>
<reference evidence="2" key="1">
    <citation type="submission" date="2020-12" db="EMBL/GenBank/DDBJ databases">
        <authorList>
            <person name="Iha C."/>
        </authorList>
    </citation>
    <scope>NUCLEOTIDE SEQUENCE</scope>
</reference>
<comment type="caution">
    <text evidence="2">The sequence shown here is derived from an EMBL/GenBank/DDBJ whole genome shotgun (WGS) entry which is preliminary data.</text>
</comment>
<dbReference type="EMBL" id="CAJHUC010001172">
    <property type="protein sequence ID" value="CAD7700083.1"/>
    <property type="molecule type" value="Genomic_DNA"/>
</dbReference>
<evidence type="ECO:0000313" key="2">
    <source>
        <dbReference type="EMBL" id="CAD7700083.1"/>
    </source>
</evidence>
<sequence>MASVLLIVVLHGGSAPGTSCPQQMLMCIQQLCLQPAVLSLMCQHLHSEPRRRLDKKRKGATLMQCASWKSISSLGVPGQEVLACLVQPDRQTREQNQAVAPPHGLVFSTTERVRASFGPSPGCFVQQETTLQQLLPDLRAQRSGREESAEGWDYGFSLR</sequence>
<accession>A0A8S1J1P5</accession>
<organism evidence="2 3">
    <name type="scientific">Ostreobium quekettii</name>
    <dbReference type="NCBI Taxonomy" id="121088"/>
    <lineage>
        <taxon>Eukaryota</taxon>
        <taxon>Viridiplantae</taxon>
        <taxon>Chlorophyta</taxon>
        <taxon>core chlorophytes</taxon>
        <taxon>Ulvophyceae</taxon>
        <taxon>TCBD clade</taxon>
        <taxon>Bryopsidales</taxon>
        <taxon>Ostreobineae</taxon>
        <taxon>Ostreobiaceae</taxon>
        <taxon>Ostreobium</taxon>
    </lineage>
</organism>
<evidence type="ECO:0008006" key="4">
    <source>
        <dbReference type="Google" id="ProtNLM"/>
    </source>
</evidence>
<keyword evidence="1" id="KW-0732">Signal</keyword>